<dbReference type="InterPro" id="IPR016169">
    <property type="entry name" value="FAD-bd_PCMH_sub2"/>
</dbReference>
<evidence type="ECO:0000256" key="1">
    <source>
        <dbReference type="ARBA" id="ARBA00001974"/>
    </source>
</evidence>
<evidence type="ECO:0000313" key="7">
    <source>
        <dbReference type="EMBL" id="KAK4524255.1"/>
    </source>
</evidence>
<name>A0AAV9IA29_9RHOD</name>
<dbReference type="InterPro" id="IPR004113">
    <property type="entry name" value="FAD-bd_oxidored_4_C"/>
</dbReference>
<keyword evidence="8" id="KW-1185">Reference proteome</keyword>
<dbReference type="Pfam" id="PF02913">
    <property type="entry name" value="FAD-oxidase_C"/>
    <property type="match status" value="1"/>
</dbReference>
<dbReference type="GO" id="GO:0005739">
    <property type="term" value="C:mitochondrion"/>
    <property type="evidence" value="ECO:0007669"/>
    <property type="project" value="TreeGrafter"/>
</dbReference>
<dbReference type="SUPFAM" id="SSF56176">
    <property type="entry name" value="FAD-binding/transporter-associated domain-like"/>
    <property type="match status" value="1"/>
</dbReference>
<dbReference type="Gene3D" id="3.30.465.10">
    <property type="match status" value="1"/>
</dbReference>
<dbReference type="InterPro" id="IPR036318">
    <property type="entry name" value="FAD-bd_PCMH-like_sf"/>
</dbReference>
<dbReference type="GO" id="GO:0016491">
    <property type="term" value="F:oxidoreductase activity"/>
    <property type="evidence" value="ECO:0007669"/>
    <property type="project" value="UniProtKB-KW"/>
</dbReference>
<dbReference type="PANTHER" id="PTHR43716">
    <property type="entry name" value="D-2-HYDROXYGLUTARATE DEHYDROGENASE, MITOCHONDRIAL"/>
    <property type="match status" value="1"/>
</dbReference>
<dbReference type="PROSITE" id="PS51387">
    <property type="entry name" value="FAD_PCMH"/>
    <property type="match status" value="1"/>
</dbReference>
<evidence type="ECO:0000256" key="3">
    <source>
        <dbReference type="ARBA" id="ARBA00022630"/>
    </source>
</evidence>
<evidence type="ECO:0000256" key="5">
    <source>
        <dbReference type="ARBA" id="ARBA00023002"/>
    </source>
</evidence>
<dbReference type="Pfam" id="PF01565">
    <property type="entry name" value="FAD_binding_4"/>
    <property type="match status" value="1"/>
</dbReference>
<dbReference type="Gene3D" id="3.30.70.2190">
    <property type="match status" value="1"/>
</dbReference>
<dbReference type="FunFam" id="3.30.43.10:FF:000002">
    <property type="entry name" value="D-2-hydroxyglutarate dehydrogenase, mitochondrial"/>
    <property type="match status" value="1"/>
</dbReference>
<gene>
    <name evidence="7" type="ORF">GAYE_SCF02G2154</name>
</gene>
<dbReference type="Gene3D" id="1.10.45.10">
    <property type="entry name" value="Vanillyl-alcohol Oxidase, Chain A, domain 4"/>
    <property type="match status" value="1"/>
</dbReference>
<comment type="similarity">
    <text evidence="2">Belongs to the FAD-binding oxidoreductase/transferase type 4 family.</text>
</comment>
<dbReference type="InterPro" id="IPR051264">
    <property type="entry name" value="FAD-oxidored/transferase_4"/>
</dbReference>
<dbReference type="FunFam" id="3.30.70.2740:FF:000002">
    <property type="entry name" value="D-2-hydroxyglutarate dehydrogenase mitochondrial"/>
    <property type="match status" value="1"/>
</dbReference>
<dbReference type="FunFam" id="1.10.45.10:FF:000001">
    <property type="entry name" value="D-lactate dehydrogenase mitochondrial"/>
    <property type="match status" value="1"/>
</dbReference>
<dbReference type="InterPro" id="IPR016171">
    <property type="entry name" value="Vanillyl_alc_oxidase_C-sub2"/>
</dbReference>
<dbReference type="EMBL" id="JANCYU010000022">
    <property type="protein sequence ID" value="KAK4524255.1"/>
    <property type="molecule type" value="Genomic_DNA"/>
</dbReference>
<comment type="caution">
    <text evidence="7">The sequence shown here is derived from an EMBL/GenBank/DDBJ whole genome shotgun (WGS) entry which is preliminary data.</text>
</comment>
<dbReference type="SUPFAM" id="SSF55103">
    <property type="entry name" value="FAD-linked oxidases, C-terminal domain"/>
    <property type="match status" value="1"/>
</dbReference>
<reference evidence="7 8" key="1">
    <citation type="submission" date="2022-07" db="EMBL/GenBank/DDBJ databases">
        <title>Genome-wide signatures of adaptation to extreme environments.</title>
        <authorList>
            <person name="Cho C.H."/>
            <person name="Yoon H.S."/>
        </authorList>
    </citation>
    <scope>NUCLEOTIDE SEQUENCE [LARGE SCALE GENOMIC DNA]</scope>
    <source>
        <strain evidence="7 8">108.79 E11</strain>
    </source>
</reference>
<dbReference type="PANTHER" id="PTHR43716:SF1">
    <property type="entry name" value="D-2-HYDROXYGLUTARATE DEHYDROGENASE, MITOCHONDRIAL"/>
    <property type="match status" value="1"/>
</dbReference>
<dbReference type="InterPro" id="IPR016164">
    <property type="entry name" value="FAD-linked_Oxase-like_C"/>
</dbReference>
<evidence type="ECO:0000256" key="2">
    <source>
        <dbReference type="ARBA" id="ARBA00008000"/>
    </source>
</evidence>
<dbReference type="Gene3D" id="3.30.43.10">
    <property type="entry name" value="Uridine Diphospho-n-acetylenolpyruvylglucosamine Reductase, domain 2"/>
    <property type="match status" value="1"/>
</dbReference>
<dbReference type="GO" id="GO:0071949">
    <property type="term" value="F:FAD binding"/>
    <property type="evidence" value="ECO:0007669"/>
    <property type="project" value="InterPro"/>
</dbReference>
<protein>
    <recommendedName>
        <fullName evidence="6">FAD-binding PCMH-type domain-containing protein</fullName>
    </recommendedName>
</protein>
<dbReference type="AlphaFoldDB" id="A0AAV9IA29"/>
<dbReference type="Proteomes" id="UP001300502">
    <property type="component" value="Unassembled WGS sequence"/>
</dbReference>
<dbReference type="InterPro" id="IPR006094">
    <property type="entry name" value="Oxid_FAD_bind_N"/>
</dbReference>
<keyword evidence="5" id="KW-0560">Oxidoreductase</keyword>
<accession>A0AAV9IA29</accession>
<dbReference type="FunFam" id="3.30.465.10:FF:000001">
    <property type="entry name" value="D-2-hydroxyglutarate dehydrogenase, mitochondrial"/>
    <property type="match status" value="1"/>
</dbReference>
<keyword evidence="4" id="KW-0274">FAD</keyword>
<evidence type="ECO:0000259" key="6">
    <source>
        <dbReference type="PROSITE" id="PS51387"/>
    </source>
</evidence>
<dbReference type="InterPro" id="IPR016167">
    <property type="entry name" value="FAD-bd_PCMH_sub1"/>
</dbReference>
<proteinExistence type="inferred from homology"/>
<comment type="cofactor">
    <cofactor evidence="1">
        <name>FAD</name>
        <dbReference type="ChEBI" id="CHEBI:57692"/>
    </cofactor>
</comment>
<dbReference type="InterPro" id="IPR016166">
    <property type="entry name" value="FAD-bd_PCMH"/>
</dbReference>
<sequence length="509" mass="56530">MAPCWKRVNYFLGYLRIQQTTGKRFVSEIASRASPSGKNSAFSRLTAEDVSYLKDVVSSRCVVEEKEALEPFNTDWMRKYRGTSSLVLKPNSTEQVSQILQYCNNKKLAVVPQGGNTGLVGGSVPVFDEIILNLSNMNRIRNFDEKSGIVTCEGGIVLEALSNFVSERGYTFPLDLGAKGSCQIGGNLATNAGGTRFLRYGSLHGSTLGLEVVLANGKVLHMLSTLRKDNTGYHIPHIFIGSEGTLGVITAASICCPKKCRSVHTALLGVDSFDKVTELLVRCKDEVGEILSAFEFMDRNAVELATSLLSHVRDPFPKSFPFYVLIETAGSNEKHDEEKLEKFLENCYSEDFISDAVLAQDQSQMNQLWTLRESMPEAVSRSGKSIFKYDLSIPLEHFYGLVTEMRSRLAQHACHVVSWGHIGDCNLHLNISSSEEAYESLSKLIEPYVYEWTRAHGGSISAEHGIGRMKSKYLPISKDKSTLELMKQMKQLLDPVGILNPYKVFSQEA</sequence>
<feature type="domain" description="FAD-binding PCMH-type" evidence="6">
    <location>
        <begin position="80"/>
        <end position="259"/>
    </location>
</feature>
<keyword evidence="3" id="KW-0285">Flavoprotein</keyword>
<evidence type="ECO:0000313" key="8">
    <source>
        <dbReference type="Proteomes" id="UP001300502"/>
    </source>
</evidence>
<dbReference type="Gene3D" id="3.30.70.2740">
    <property type="match status" value="1"/>
</dbReference>
<dbReference type="FunFam" id="3.30.70.2190:FF:000001">
    <property type="entry name" value="D-2-hydroxyglutarate dehydrogenase mitochondrial"/>
    <property type="match status" value="1"/>
</dbReference>
<organism evidence="7 8">
    <name type="scientific">Galdieria yellowstonensis</name>
    <dbReference type="NCBI Taxonomy" id="3028027"/>
    <lineage>
        <taxon>Eukaryota</taxon>
        <taxon>Rhodophyta</taxon>
        <taxon>Bangiophyceae</taxon>
        <taxon>Galdieriales</taxon>
        <taxon>Galdieriaceae</taxon>
        <taxon>Galdieria</taxon>
    </lineage>
</organism>
<evidence type="ECO:0000256" key="4">
    <source>
        <dbReference type="ARBA" id="ARBA00022827"/>
    </source>
</evidence>